<evidence type="ECO:0000313" key="2">
    <source>
        <dbReference type="Proteomes" id="UP001234297"/>
    </source>
</evidence>
<dbReference type="EMBL" id="CM056812">
    <property type="protein sequence ID" value="KAJ8618220.1"/>
    <property type="molecule type" value="Genomic_DNA"/>
</dbReference>
<proteinExistence type="predicted"/>
<dbReference type="Proteomes" id="UP001234297">
    <property type="component" value="Chromosome 4"/>
</dbReference>
<keyword evidence="2" id="KW-1185">Reference proteome</keyword>
<organism evidence="1 2">
    <name type="scientific">Persea americana</name>
    <name type="common">Avocado</name>
    <dbReference type="NCBI Taxonomy" id="3435"/>
    <lineage>
        <taxon>Eukaryota</taxon>
        <taxon>Viridiplantae</taxon>
        <taxon>Streptophyta</taxon>
        <taxon>Embryophyta</taxon>
        <taxon>Tracheophyta</taxon>
        <taxon>Spermatophyta</taxon>
        <taxon>Magnoliopsida</taxon>
        <taxon>Magnoliidae</taxon>
        <taxon>Laurales</taxon>
        <taxon>Lauraceae</taxon>
        <taxon>Persea</taxon>
    </lineage>
</organism>
<evidence type="ECO:0000313" key="1">
    <source>
        <dbReference type="EMBL" id="KAJ8618220.1"/>
    </source>
</evidence>
<sequence length="79" mass="8476">MGFSAASVVGEAVMAMWRCEMATVWSAWSEKLAMATVWSEERGDVFRFLSEERNLQGVGPADGAGAINKSGGTMAGSWR</sequence>
<reference evidence="1 2" key="1">
    <citation type="journal article" date="2022" name="Hortic Res">
        <title>A haplotype resolved chromosomal level avocado genome allows analysis of novel avocado genes.</title>
        <authorList>
            <person name="Nath O."/>
            <person name="Fletcher S.J."/>
            <person name="Hayward A."/>
            <person name="Shaw L.M."/>
            <person name="Masouleh A.K."/>
            <person name="Furtado A."/>
            <person name="Henry R.J."/>
            <person name="Mitter N."/>
        </authorList>
    </citation>
    <scope>NUCLEOTIDE SEQUENCE [LARGE SCALE GENOMIC DNA]</scope>
    <source>
        <strain evidence="2">cv. Hass</strain>
    </source>
</reference>
<accession>A0ACC2KAM8</accession>
<gene>
    <name evidence="1" type="ORF">MRB53_014406</name>
</gene>
<comment type="caution">
    <text evidence="1">The sequence shown here is derived from an EMBL/GenBank/DDBJ whole genome shotgun (WGS) entry which is preliminary data.</text>
</comment>
<name>A0ACC2KAM8_PERAE</name>
<protein>
    <submittedName>
        <fullName evidence="1">Uncharacterized protein</fullName>
    </submittedName>
</protein>